<reference evidence="4" key="3">
    <citation type="submission" date="2020-01" db="EMBL/GenBank/DDBJ databases">
        <authorList>
            <person name="Korhonen P.K.K."/>
            <person name="Guangxu M.G."/>
            <person name="Wang T.W."/>
            <person name="Stroehlein A.J.S."/>
            <person name="Young N.D."/>
            <person name="Ang C.-S.A."/>
            <person name="Fernando D.W.F."/>
            <person name="Lu H.L."/>
            <person name="Taylor S.T."/>
            <person name="Ehtesham M.E.M."/>
            <person name="Najaraj S.H.N."/>
            <person name="Harsha G.H.G."/>
            <person name="Madugundu A.M."/>
            <person name="Renuse S.R."/>
            <person name="Holt D.H."/>
            <person name="Pandey A.P."/>
            <person name="Papenfuss A.P."/>
            <person name="Gasser R.B.G."/>
            <person name="Fischer K.F."/>
        </authorList>
    </citation>
    <scope>NUCLEOTIDE SEQUENCE</scope>
    <source>
        <strain evidence="4">SSS_KF_BRIS2020</strain>
    </source>
</reference>
<proteinExistence type="inferred from homology"/>
<dbReference type="OrthoDB" id="360689at2759"/>
<evidence type="ECO:0000256" key="2">
    <source>
        <dbReference type="ARBA" id="ARBA00035707"/>
    </source>
</evidence>
<dbReference type="Gene3D" id="3.30.70.1730">
    <property type="match status" value="1"/>
</dbReference>
<dbReference type="PANTHER" id="PTHR11560">
    <property type="entry name" value="39S RIBOSOMAL PROTEIN L10, MITOCHONDRIAL"/>
    <property type="match status" value="1"/>
</dbReference>
<keyword evidence="4" id="KW-0687">Ribonucleoprotein</keyword>
<accession>A0A132AG66</accession>
<evidence type="ECO:0000313" key="7">
    <source>
        <dbReference type="Proteomes" id="UP000070412"/>
    </source>
</evidence>
<dbReference type="GO" id="GO:0005840">
    <property type="term" value="C:ribosome"/>
    <property type="evidence" value="ECO:0007669"/>
    <property type="project" value="UniProtKB-KW"/>
</dbReference>
<dbReference type="InterPro" id="IPR043141">
    <property type="entry name" value="Ribosomal_uL10-like_sf"/>
</dbReference>
<dbReference type="AlphaFoldDB" id="A0A132AG66"/>
<gene>
    <name evidence="4" type="primary">SSS_346g</name>
    <name evidence="5" type="ORF">QR98_0083540</name>
    <name evidence="4" type="ORF">SSS_346</name>
</gene>
<dbReference type="EnsemblMetazoa" id="SSS_346s_mrna">
    <property type="protein sequence ID" value="KAF7489913.1"/>
    <property type="gene ID" value="SSS_346"/>
</dbReference>
<dbReference type="EMBL" id="JXLN01014112">
    <property type="protein sequence ID" value="KPM09809.1"/>
    <property type="molecule type" value="Genomic_DNA"/>
</dbReference>
<evidence type="ECO:0000313" key="4">
    <source>
        <dbReference type="EMBL" id="KAF7489913.1"/>
    </source>
</evidence>
<organism evidence="5 8">
    <name type="scientific">Sarcoptes scabiei</name>
    <name type="common">Itch mite</name>
    <name type="synonym">Acarus scabiei</name>
    <dbReference type="NCBI Taxonomy" id="52283"/>
    <lineage>
        <taxon>Eukaryota</taxon>
        <taxon>Metazoa</taxon>
        <taxon>Ecdysozoa</taxon>
        <taxon>Arthropoda</taxon>
        <taxon>Chelicerata</taxon>
        <taxon>Arachnida</taxon>
        <taxon>Acari</taxon>
        <taxon>Acariformes</taxon>
        <taxon>Sarcoptiformes</taxon>
        <taxon>Astigmata</taxon>
        <taxon>Psoroptidia</taxon>
        <taxon>Sarcoptoidea</taxon>
        <taxon>Sarcoptidae</taxon>
        <taxon>Sarcoptinae</taxon>
        <taxon>Sarcoptes</taxon>
    </lineage>
</organism>
<sequence>MFSLRLINHQNTFRIIDSKYFIGITSCLQVRFRRQPELRDYREPHYRQKLLLASCEPVFSRTKRLPSEKCGDLKPNRTETNHHPYDVLLSKDLSEELETSQLVCWFHQNQMSKQYRKLLANEFEHQGLKIRFYNRDILNLATENNHLESLRRFAVGYHFTILFAPDLTKVEKIIKISKKYPQICLIGAMVDKRRFLTVKQLQNLALLGDLDHQRSLLCSSILNSCSQALISDLNKPGILLCQTLDSLSKSMNKSID</sequence>
<dbReference type="OMA" id="RENRMIA"/>
<evidence type="ECO:0000313" key="8">
    <source>
        <dbReference type="Proteomes" id="UP000616769"/>
    </source>
</evidence>
<protein>
    <recommendedName>
        <fullName evidence="2">Large ribosomal subunit protein uL10m</fullName>
    </recommendedName>
    <alternativeName>
        <fullName evidence="3">39S ribosomal protein L10, mitochondrial</fullName>
    </alternativeName>
</protein>
<dbReference type="SUPFAM" id="SSF160369">
    <property type="entry name" value="Ribosomal protein L10-like"/>
    <property type="match status" value="1"/>
</dbReference>
<reference evidence="7" key="2">
    <citation type="journal article" date="2020" name="PLoS Negl. Trop. Dis.">
        <title>High-quality nuclear genome for Sarcoptes scabiei-A critical resource for a neglected parasite.</title>
        <authorList>
            <person name="Korhonen P.K."/>
            <person name="Gasser R.B."/>
            <person name="Ma G."/>
            <person name="Wang T."/>
            <person name="Stroehlein A.J."/>
            <person name="Young N.D."/>
            <person name="Ang C.S."/>
            <person name="Fernando D.D."/>
            <person name="Lu H.C."/>
            <person name="Taylor S."/>
            <person name="Reynolds S.L."/>
            <person name="Mofiz E."/>
            <person name="Najaraj S.H."/>
            <person name="Gowda H."/>
            <person name="Madugundu A."/>
            <person name="Renuse S."/>
            <person name="Holt D."/>
            <person name="Pandey A."/>
            <person name="Papenfuss A.T."/>
            <person name="Fischer K."/>
        </authorList>
    </citation>
    <scope>NUCLEOTIDE SEQUENCE [LARGE SCALE GENOMIC DNA]</scope>
</reference>
<keyword evidence="7" id="KW-1185">Reference proteome</keyword>
<evidence type="ECO:0000313" key="6">
    <source>
        <dbReference type="EnsemblMetazoa" id="KAF7489913.1"/>
    </source>
</evidence>
<dbReference type="VEuPathDB" id="VectorBase:SSCA004322"/>
<dbReference type="Proteomes" id="UP000070412">
    <property type="component" value="Unassembled WGS sequence"/>
</dbReference>
<name>A0A132AG66_SARSC</name>
<reference evidence="6" key="4">
    <citation type="submission" date="2022-06" db="UniProtKB">
        <authorList>
            <consortium name="EnsemblMetazoa"/>
        </authorList>
    </citation>
    <scope>IDENTIFICATION</scope>
</reference>
<keyword evidence="4" id="KW-0689">Ribosomal protein</keyword>
<dbReference type="Proteomes" id="UP000616769">
    <property type="component" value="Unassembled WGS sequence"/>
</dbReference>
<dbReference type="InterPro" id="IPR047865">
    <property type="entry name" value="Ribosomal_uL10_bac_type"/>
</dbReference>
<evidence type="ECO:0000256" key="3">
    <source>
        <dbReference type="ARBA" id="ARBA00035716"/>
    </source>
</evidence>
<evidence type="ECO:0000256" key="1">
    <source>
        <dbReference type="ARBA" id="ARBA00008889"/>
    </source>
</evidence>
<comment type="similarity">
    <text evidence="1">Belongs to the universal ribosomal protein uL10 family.</text>
</comment>
<dbReference type="EMBL" id="WVUK01000063">
    <property type="protein sequence ID" value="KAF7489913.1"/>
    <property type="molecule type" value="Genomic_DNA"/>
</dbReference>
<reference evidence="5 8" key="1">
    <citation type="journal article" date="2015" name="Parasit. Vectors">
        <title>Draft genome of the scabies mite.</title>
        <authorList>
            <person name="Rider S.D.Jr."/>
            <person name="Morgan M.S."/>
            <person name="Arlian L.G."/>
        </authorList>
    </citation>
    <scope>NUCLEOTIDE SEQUENCE [LARGE SCALE GENOMIC DNA]</scope>
    <source>
        <strain evidence="5">Arlian Lab</strain>
    </source>
</reference>
<evidence type="ECO:0000313" key="5">
    <source>
        <dbReference type="EMBL" id="KPM09809.1"/>
    </source>
</evidence>